<sequence length="124" mass="13829">MDKKIQTEKAPAAIGAYSQAIEKDNLLFVSGQLPINPETNQMSEDIKIQVEQSLRNIESILKASNMTLENVVKNTIFVTSLEQALEINEVYSEFFESSQPARAMVGVKELPKNALVEIESIAMR</sequence>
<protein>
    <submittedName>
        <fullName evidence="2">Endoribonuclease L-PSP</fullName>
    </submittedName>
</protein>
<dbReference type="InterPro" id="IPR006056">
    <property type="entry name" value="RidA"/>
</dbReference>
<dbReference type="NCBIfam" id="TIGR00004">
    <property type="entry name" value="Rid family detoxifying hydrolase"/>
    <property type="match status" value="1"/>
</dbReference>
<dbReference type="OrthoDB" id="9803101at2"/>
<dbReference type="PROSITE" id="PS01094">
    <property type="entry name" value="UPF0076"/>
    <property type="match status" value="1"/>
</dbReference>
<dbReference type="GO" id="GO:0019239">
    <property type="term" value="F:deaminase activity"/>
    <property type="evidence" value="ECO:0007669"/>
    <property type="project" value="TreeGrafter"/>
</dbReference>
<dbReference type="GO" id="GO:0005829">
    <property type="term" value="C:cytosol"/>
    <property type="evidence" value="ECO:0007669"/>
    <property type="project" value="TreeGrafter"/>
</dbReference>
<evidence type="ECO:0000313" key="3">
    <source>
        <dbReference type="Proteomes" id="UP000199474"/>
    </source>
</evidence>
<dbReference type="Gene3D" id="3.30.1330.40">
    <property type="entry name" value="RutC-like"/>
    <property type="match status" value="1"/>
</dbReference>
<dbReference type="InterPro" id="IPR006175">
    <property type="entry name" value="YjgF/YER057c/UK114"/>
</dbReference>
<accession>A0A1I1VW84</accession>
<dbReference type="AlphaFoldDB" id="A0A1I1VW84"/>
<keyword evidence="3" id="KW-1185">Reference proteome</keyword>
<organism evidence="2 3">
    <name type="scientific">Lentibacillus persicus</name>
    <dbReference type="NCBI Taxonomy" id="640948"/>
    <lineage>
        <taxon>Bacteria</taxon>
        <taxon>Bacillati</taxon>
        <taxon>Bacillota</taxon>
        <taxon>Bacilli</taxon>
        <taxon>Bacillales</taxon>
        <taxon>Bacillaceae</taxon>
        <taxon>Lentibacillus</taxon>
    </lineage>
</organism>
<dbReference type="PANTHER" id="PTHR11803:SF58">
    <property type="entry name" value="PROTEIN HMF1-RELATED"/>
    <property type="match status" value="1"/>
</dbReference>
<dbReference type="EMBL" id="FOMR01000005">
    <property type="protein sequence ID" value="SFD87227.1"/>
    <property type="molecule type" value="Genomic_DNA"/>
</dbReference>
<evidence type="ECO:0000313" key="2">
    <source>
        <dbReference type="EMBL" id="SFD87227.1"/>
    </source>
</evidence>
<dbReference type="PANTHER" id="PTHR11803">
    <property type="entry name" value="2-IMINOBUTANOATE/2-IMINOPROPANOATE DEAMINASE RIDA"/>
    <property type="match status" value="1"/>
</dbReference>
<dbReference type="InterPro" id="IPR035959">
    <property type="entry name" value="RutC-like_sf"/>
</dbReference>
<gene>
    <name evidence="2" type="ORF">SAMN05216238_10560</name>
</gene>
<name>A0A1I1VW84_9BACI</name>
<dbReference type="STRING" id="640948.SAMN05216238_10560"/>
<proteinExistence type="inferred from homology"/>
<dbReference type="FunFam" id="3.30.1330.40:FF:000001">
    <property type="entry name" value="L-PSP family endoribonuclease"/>
    <property type="match status" value="1"/>
</dbReference>
<evidence type="ECO:0000256" key="1">
    <source>
        <dbReference type="ARBA" id="ARBA00010552"/>
    </source>
</evidence>
<comment type="similarity">
    <text evidence="1">Belongs to the RutC family.</text>
</comment>
<dbReference type="CDD" id="cd00448">
    <property type="entry name" value="YjgF_YER057c_UK114_family"/>
    <property type="match status" value="1"/>
</dbReference>
<dbReference type="Proteomes" id="UP000199474">
    <property type="component" value="Unassembled WGS sequence"/>
</dbReference>
<dbReference type="Pfam" id="PF01042">
    <property type="entry name" value="Ribonuc_L-PSP"/>
    <property type="match status" value="1"/>
</dbReference>
<dbReference type="RefSeq" id="WP_090084139.1">
    <property type="nucleotide sequence ID" value="NZ_FOMR01000005.1"/>
</dbReference>
<reference evidence="3" key="1">
    <citation type="submission" date="2016-10" db="EMBL/GenBank/DDBJ databases">
        <authorList>
            <person name="Varghese N."/>
            <person name="Submissions S."/>
        </authorList>
    </citation>
    <scope>NUCLEOTIDE SEQUENCE [LARGE SCALE GENOMIC DNA]</scope>
    <source>
        <strain evidence="3">DSM 22530</strain>
    </source>
</reference>
<dbReference type="InterPro" id="IPR019897">
    <property type="entry name" value="RidA_CS"/>
</dbReference>
<dbReference type="SUPFAM" id="SSF55298">
    <property type="entry name" value="YjgF-like"/>
    <property type="match status" value="1"/>
</dbReference>